<evidence type="ECO:0000256" key="1">
    <source>
        <dbReference type="SAM" id="MobiDB-lite"/>
    </source>
</evidence>
<feature type="compositionally biased region" description="Basic and acidic residues" evidence="1">
    <location>
        <begin position="118"/>
        <end position="146"/>
    </location>
</feature>
<evidence type="ECO:0000313" key="2">
    <source>
        <dbReference type="EMBL" id="CAK9006710.1"/>
    </source>
</evidence>
<dbReference type="EMBL" id="CAXAMN010003891">
    <property type="protein sequence ID" value="CAK9006710.1"/>
    <property type="molecule type" value="Genomic_DNA"/>
</dbReference>
<feature type="compositionally biased region" description="Basic residues" evidence="1">
    <location>
        <begin position="236"/>
        <end position="245"/>
    </location>
</feature>
<gene>
    <name evidence="2" type="ORF">CCMP2556_LOCUS8534</name>
</gene>
<sequence length="255" mass="29330">MYCNGQKNCPECHAIVHISHSECLACRDRKQNMRAINTHQACVVTTATGSKDAMRSETGSMRTTAFTRSWLRTPGRTGPDKYRGLDPLAIIDDLERLGSGSRCQKTIDAMEEKRRILEEQEKEKEREKERERQRQEQEEENKKSLEVAKLQAEAMEADRKRKREAASDLISAMLDAQQAEESAADVRGDESGADGPADTVEDAEKRRRKLLEQAEELKKKQEEMKQRQAAEEQARRQRMRERRQQRKAETAVVLD</sequence>
<comment type="caution">
    <text evidence="2">The sequence shown here is derived from an EMBL/GenBank/DDBJ whole genome shotgun (WGS) entry which is preliminary data.</text>
</comment>
<protein>
    <submittedName>
        <fullName evidence="2">Uncharacterized protein</fullName>
    </submittedName>
</protein>
<reference evidence="2 3" key="1">
    <citation type="submission" date="2024-02" db="EMBL/GenBank/DDBJ databases">
        <authorList>
            <person name="Chen Y."/>
            <person name="Shah S."/>
            <person name="Dougan E. K."/>
            <person name="Thang M."/>
            <person name="Chan C."/>
        </authorList>
    </citation>
    <scope>NUCLEOTIDE SEQUENCE [LARGE SCALE GENOMIC DNA]</scope>
</reference>
<name>A0ABP0IXC4_9DINO</name>
<dbReference type="Proteomes" id="UP001642484">
    <property type="component" value="Unassembled WGS sequence"/>
</dbReference>
<keyword evidence="3" id="KW-1185">Reference proteome</keyword>
<evidence type="ECO:0000313" key="3">
    <source>
        <dbReference type="Proteomes" id="UP001642484"/>
    </source>
</evidence>
<feature type="region of interest" description="Disordered" evidence="1">
    <location>
        <begin position="118"/>
        <end position="255"/>
    </location>
</feature>
<feature type="compositionally biased region" description="Basic and acidic residues" evidence="1">
    <location>
        <begin position="202"/>
        <end position="235"/>
    </location>
</feature>
<accession>A0ABP0IXC4</accession>
<organism evidence="2 3">
    <name type="scientific">Durusdinium trenchii</name>
    <dbReference type="NCBI Taxonomy" id="1381693"/>
    <lineage>
        <taxon>Eukaryota</taxon>
        <taxon>Sar</taxon>
        <taxon>Alveolata</taxon>
        <taxon>Dinophyceae</taxon>
        <taxon>Suessiales</taxon>
        <taxon>Symbiodiniaceae</taxon>
        <taxon>Durusdinium</taxon>
    </lineage>
</organism>
<proteinExistence type="predicted"/>